<protein>
    <recommendedName>
        <fullName evidence="1">Thiolase C-terminal domain-containing protein</fullName>
    </recommendedName>
</protein>
<dbReference type="Gene3D" id="3.40.47.10">
    <property type="match status" value="1"/>
</dbReference>
<dbReference type="PANTHER" id="PTHR42870">
    <property type="entry name" value="ACETYL-COA C-ACETYLTRANSFERASE"/>
    <property type="match status" value="1"/>
</dbReference>
<dbReference type="SUPFAM" id="SSF53901">
    <property type="entry name" value="Thiolase-like"/>
    <property type="match status" value="1"/>
</dbReference>
<dbReference type="PANTHER" id="PTHR42870:SF1">
    <property type="entry name" value="NON-SPECIFIC LIPID-TRANSFER PROTEIN-LIKE 2"/>
    <property type="match status" value="1"/>
</dbReference>
<dbReference type="EMBL" id="BARU01011981">
    <property type="protein sequence ID" value="GAH35582.1"/>
    <property type="molecule type" value="Genomic_DNA"/>
</dbReference>
<name>X1ESQ0_9ZZZZ</name>
<proteinExistence type="predicted"/>
<evidence type="ECO:0000259" key="1">
    <source>
        <dbReference type="Pfam" id="PF22691"/>
    </source>
</evidence>
<sequence>MANFASLHIAAKRAYAQAGITNPLKEIDLMELFTPYDGVKLCLYEDLGLCGRGEGKYMIRKGIVEYGGECPVSLSGGLTATGHPVGATTLYYTTFLYWQLAGKVKEMCGPDGLQVPNAKRALITGHGGTGCQGGVIIFERD</sequence>
<accession>X1ESQ0</accession>
<feature type="domain" description="Thiolase C-terminal" evidence="1">
    <location>
        <begin position="5"/>
        <end position="140"/>
    </location>
</feature>
<dbReference type="Pfam" id="PF22691">
    <property type="entry name" value="Thiolase_C_1"/>
    <property type="match status" value="1"/>
</dbReference>
<comment type="caution">
    <text evidence="2">The sequence shown here is derived from an EMBL/GenBank/DDBJ whole genome shotgun (WGS) entry which is preliminary data.</text>
</comment>
<dbReference type="AlphaFoldDB" id="X1ESQ0"/>
<dbReference type="InterPro" id="IPR016039">
    <property type="entry name" value="Thiolase-like"/>
</dbReference>
<organism evidence="2">
    <name type="scientific">marine sediment metagenome</name>
    <dbReference type="NCBI Taxonomy" id="412755"/>
    <lineage>
        <taxon>unclassified sequences</taxon>
        <taxon>metagenomes</taxon>
        <taxon>ecological metagenomes</taxon>
    </lineage>
</organism>
<dbReference type="GO" id="GO:0016746">
    <property type="term" value="F:acyltransferase activity"/>
    <property type="evidence" value="ECO:0007669"/>
    <property type="project" value="InterPro"/>
</dbReference>
<reference evidence="2" key="1">
    <citation type="journal article" date="2014" name="Front. Microbiol.">
        <title>High frequency of phylogenetically diverse reductive dehalogenase-homologous genes in deep subseafloor sedimentary metagenomes.</title>
        <authorList>
            <person name="Kawai M."/>
            <person name="Futagami T."/>
            <person name="Toyoda A."/>
            <person name="Takaki Y."/>
            <person name="Nishi S."/>
            <person name="Hori S."/>
            <person name="Arai W."/>
            <person name="Tsubouchi T."/>
            <person name="Morono Y."/>
            <person name="Uchiyama I."/>
            <person name="Ito T."/>
            <person name="Fujiyama A."/>
            <person name="Inagaki F."/>
            <person name="Takami H."/>
        </authorList>
    </citation>
    <scope>NUCLEOTIDE SEQUENCE</scope>
    <source>
        <strain evidence="2">Expedition CK06-06</strain>
    </source>
</reference>
<evidence type="ECO:0000313" key="2">
    <source>
        <dbReference type="EMBL" id="GAH35582.1"/>
    </source>
</evidence>
<gene>
    <name evidence="2" type="ORF">S03H2_22291</name>
</gene>
<dbReference type="InterPro" id="IPR055140">
    <property type="entry name" value="Thiolase_C_2"/>
</dbReference>